<keyword evidence="2" id="KW-1185">Reference proteome</keyword>
<sequence length="137" mass="15713">MVKLQRTVLSEFSVREAELLYRVANRLDNSVDMVSLLLGAGLKVEGTSLEEVEECRRAVKGWSELHVAVAFDRTDAITRLIKMGSIGRWSVKIEMDGRRCIWRRVKGMRGVLKCWRVLVLMWTLGVKMVVRHCIGRP</sequence>
<gene>
    <name evidence="1" type="ORF">HanXRQr2_Chr16g0765791</name>
</gene>
<organism evidence="1 2">
    <name type="scientific">Helianthus annuus</name>
    <name type="common">Common sunflower</name>
    <dbReference type="NCBI Taxonomy" id="4232"/>
    <lineage>
        <taxon>Eukaryota</taxon>
        <taxon>Viridiplantae</taxon>
        <taxon>Streptophyta</taxon>
        <taxon>Embryophyta</taxon>
        <taxon>Tracheophyta</taxon>
        <taxon>Spermatophyta</taxon>
        <taxon>Magnoliopsida</taxon>
        <taxon>eudicotyledons</taxon>
        <taxon>Gunneridae</taxon>
        <taxon>Pentapetalae</taxon>
        <taxon>asterids</taxon>
        <taxon>campanulids</taxon>
        <taxon>Asterales</taxon>
        <taxon>Asteraceae</taxon>
        <taxon>Asteroideae</taxon>
        <taxon>Heliantheae alliance</taxon>
        <taxon>Heliantheae</taxon>
        <taxon>Helianthus</taxon>
    </lineage>
</organism>
<dbReference type="Proteomes" id="UP000215914">
    <property type="component" value="Unassembled WGS sequence"/>
</dbReference>
<evidence type="ECO:0000313" key="1">
    <source>
        <dbReference type="EMBL" id="KAF5761499.1"/>
    </source>
</evidence>
<evidence type="ECO:0000313" key="2">
    <source>
        <dbReference type="Proteomes" id="UP000215914"/>
    </source>
</evidence>
<dbReference type="Gramene" id="mRNA:HanXRQr2_Chr16g0765791">
    <property type="protein sequence ID" value="CDS:HanXRQr2_Chr16g0765791.1"/>
    <property type="gene ID" value="HanXRQr2_Chr16g0765791"/>
</dbReference>
<dbReference type="EMBL" id="MNCJ02000331">
    <property type="protein sequence ID" value="KAF5761499.1"/>
    <property type="molecule type" value="Genomic_DNA"/>
</dbReference>
<protein>
    <recommendedName>
        <fullName evidence="3">Ankyrin repeat-containing domain-containing protein</fullName>
    </recommendedName>
</protein>
<reference evidence="1" key="1">
    <citation type="journal article" date="2017" name="Nature">
        <title>The sunflower genome provides insights into oil metabolism, flowering and Asterid evolution.</title>
        <authorList>
            <person name="Badouin H."/>
            <person name="Gouzy J."/>
            <person name="Grassa C.J."/>
            <person name="Murat F."/>
            <person name="Staton S.E."/>
            <person name="Cottret L."/>
            <person name="Lelandais-Briere C."/>
            <person name="Owens G.L."/>
            <person name="Carrere S."/>
            <person name="Mayjonade B."/>
            <person name="Legrand L."/>
            <person name="Gill N."/>
            <person name="Kane N.C."/>
            <person name="Bowers J.E."/>
            <person name="Hubner S."/>
            <person name="Bellec A."/>
            <person name="Berard A."/>
            <person name="Berges H."/>
            <person name="Blanchet N."/>
            <person name="Boniface M.C."/>
            <person name="Brunel D."/>
            <person name="Catrice O."/>
            <person name="Chaidir N."/>
            <person name="Claudel C."/>
            <person name="Donnadieu C."/>
            <person name="Faraut T."/>
            <person name="Fievet G."/>
            <person name="Helmstetter N."/>
            <person name="King M."/>
            <person name="Knapp S.J."/>
            <person name="Lai Z."/>
            <person name="Le Paslier M.C."/>
            <person name="Lippi Y."/>
            <person name="Lorenzon L."/>
            <person name="Mandel J.R."/>
            <person name="Marage G."/>
            <person name="Marchand G."/>
            <person name="Marquand E."/>
            <person name="Bret-Mestries E."/>
            <person name="Morien E."/>
            <person name="Nambeesan S."/>
            <person name="Nguyen T."/>
            <person name="Pegot-Espagnet P."/>
            <person name="Pouilly N."/>
            <person name="Raftis F."/>
            <person name="Sallet E."/>
            <person name="Schiex T."/>
            <person name="Thomas J."/>
            <person name="Vandecasteele C."/>
            <person name="Vares D."/>
            <person name="Vear F."/>
            <person name="Vautrin S."/>
            <person name="Crespi M."/>
            <person name="Mangin B."/>
            <person name="Burke J.M."/>
            <person name="Salse J."/>
            <person name="Munos S."/>
            <person name="Vincourt P."/>
            <person name="Rieseberg L.H."/>
            <person name="Langlade N.B."/>
        </authorList>
    </citation>
    <scope>NUCLEOTIDE SEQUENCE</scope>
    <source>
        <tissue evidence="1">Leaves</tissue>
    </source>
</reference>
<evidence type="ECO:0008006" key="3">
    <source>
        <dbReference type="Google" id="ProtNLM"/>
    </source>
</evidence>
<reference evidence="1" key="2">
    <citation type="submission" date="2020-06" db="EMBL/GenBank/DDBJ databases">
        <title>Helianthus annuus Genome sequencing and assembly Release 2.</title>
        <authorList>
            <person name="Gouzy J."/>
            <person name="Langlade N."/>
            <person name="Munos S."/>
        </authorList>
    </citation>
    <scope>NUCLEOTIDE SEQUENCE</scope>
    <source>
        <tissue evidence="1">Leaves</tissue>
    </source>
</reference>
<dbReference type="AlphaFoldDB" id="A0A9K3H1R5"/>
<name>A0A9K3H1R5_HELAN</name>
<comment type="caution">
    <text evidence="1">The sequence shown here is derived from an EMBL/GenBank/DDBJ whole genome shotgun (WGS) entry which is preliminary data.</text>
</comment>
<proteinExistence type="predicted"/>
<accession>A0A9K3H1R5</accession>